<dbReference type="Proteomes" id="UP000001396">
    <property type="component" value="Unassembled WGS sequence"/>
</dbReference>
<comment type="caution">
    <text evidence="3">The sequence shown here is derived from an EMBL/GenBank/DDBJ whole genome shotgun (WGS) entry which is preliminary data.</text>
</comment>
<keyword evidence="2" id="KW-0560">Oxidoreductase</keyword>
<evidence type="ECO:0000313" key="4">
    <source>
        <dbReference type="Proteomes" id="UP000001396"/>
    </source>
</evidence>
<comment type="similarity">
    <text evidence="1">Belongs to the short-chain dehydrogenases/reductases (SDR) family.</text>
</comment>
<dbReference type="PANTHER" id="PTHR24321:SF8">
    <property type="entry name" value="ESTRADIOL 17-BETA-DEHYDROGENASE 8-RELATED"/>
    <property type="match status" value="1"/>
</dbReference>
<proteinExistence type="inferred from homology"/>
<protein>
    <submittedName>
        <fullName evidence="3">Uncharacterized protein</fullName>
    </submittedName>
</protein>
<reference evidence="3 4" key="1">
    <citation type="journal article" date="2011" name="Genome Res.">
        <title>Phylogeny-wide analysis of social amoeba genomes highlights ancient origins for complex intercellular communication.</title>
        <authorList>
            <person name="Heidel A.J."/>
            <person name="Lawal H.M."/>
            <person name="Felder M."/>
            <person name="Schilde C."/>
            <person name="Helps N.R."/>
            <person name="Tunggal B."/>
            <person name="Rivero F."/>
            <person name="John U."/>
            <person name="Schleicher M."/>
            <person name="Eichinger L."/>
            <person name="Platzer M."/>
            <person name="Noegel A.A."/>
            <person name="Schaap P."/>
            <person name="Gloeckner G."/>
        </authorList>
    </citation>
    <scope>NUCLEOTIDE SEQUENCE [LARGE SCALE GENOMIC DNA]</scope>
    <source>
        <strain evidence="4">ATCC 26659 / Pp 5 / PN500</strain>
    </source>
</reference>
<dbReference type="Pfam" id="PF13561">
    <property type="entry name" value="adh_short_C2"/>
    <property type="match status" value="1"/>
</dbReference>
<accession>D3AXC7</accession>
<dbReference type="CDD" id="cd05233">
    <property type="entry name" value="SDR_c"/>
    <property type="match status" value="1"/>
</dbReference>
<dbReference type="PRINTS" id="PR00080">
    <property type="entry name" value="SDRFAMILY"/>
</dbReference>
<dbReference type="FunFam" id="3.40.50.720:FF:000084">
    <property type="entry name" value="Short-chain dehydrogenase reductase"/>
    <property type="match status" value="1"/>
</dbReference>
<dbReference type="InParanoid" id="D3AXC7"/>
<dbReference type="RefSeq" id="XP_020438301.1">
    <property type="nucleotide sequence ID" value="XM_020571778.1"/>
</dbReference>
<dbReference type="SUPFAM" id="SSF51735">
    <property type="entry name" value="NAD(P)-binding Rossmann-fold domains"/>
    <property type="match status" value="1"/>
</dbReference>
<organism evidence="3 4">
    <name type="scientific">Heterostelium pallidum (strain ATCC 26659 / Pp 5 / PN500)</name>
    <name type="common">Cellular slime mold</name>
    <name type="synonym">Polysphondylium pallidum</name>
    <dbReference type="NCBI Taxonomy" id="670386"/>
    <lineage>
        <taxon>Eukaryota</taxon>
        <taxon>Amoebozoa</taxon>
        <taxon>Evosea</taxon>
        <taxon>Eumycetozoa</taxon>
        <taxon>Dictyostelia</taxon>
        <taxon>Acytosteliales</taxon>
        <taxon>Acytosteliaceae</taxon>
        <taxon>Heterostelium</taxon>
    </lineage>
</organism>
<dbReference type="STRING" id="670386.D3AXC7"/>
<dbReference type="PANTHER" id="PTHR24321">
    <property type="entry name" value="DEHYDROGENASES, SHORT CHAIN"/>
    <property type="match status" value="1"/>
</dbReference>
<name>D3AXC7_HETP5</name>
<gene>
    <name evidence="3" type="ORF">PPL_00758</name>
</gene>
<dbReference type="GO" id="GO:0016491">
    <property type="term" value="F:oxidoreductase activity"/>
    <property type="evidence" value="ECO:0007669"/>
    <property type="project" value="UniProtKB-KW"/>
</dbReference>
<dbReference type="OMA" id="PFRLMAV"/>
<dbReference type="GeneID" id="31356289"/>
<dbReference type="PRINTS" id="PR00081">
    <property type="entry name" value="GDHRDH"/>
</dbReference>
<dbReference type="InterPro" id="IPR002347">
    <property type="entry name" value="SDR_fam"/>
</dbReference>
<sequence>MEGKVILVTGGGSGIGRAICLELAKQKCKVGVADINVKGALDTIDLMKEVNSDVDTVAIKCDISNIVEVEKMMVTLIDKFQRIDGAVNNAGYLGTPSKIGEADISNFDKVIDINLKGTFYCMIEEIKQMEKQTREEKDDFCIVNISSVASMLGVQYFAPYACIKSGINAFTKTGALEYGERGIRINSVAPGTIMTPMLGQLLPTEDHMKMSANKSAMKRHGKPSEIADAVTFLLSPKATFITGHTMVVDGGFTLF</sequence>
<dbReference type="InterPro" id="IPR036291">
    <property type="entry name" value="NAD(P)-bd_dom_sf"/>
</dbReference>
<dbReference type="Gene3D" id="3.40.50.720">
    <property type="entry name" value="NAD(P)-binding Rossmann-like Domain"/>
    <property type="match status" value="1"/>
</dbReference>
<dbReference type="AlphaFoldDB" id="D3AXC7"/>
<evidence type="ECO:0000256" key="2">
    <source>
        <dbReference type="ARBA" id="ARBA00023002"/>
    </source>
</evidence>
<dbReference type="EMBL" id="ADBJ01000003">
    <property type="protein sequence ID" value="EFA86196.1"/>
    <property type="molecule type" value="Genomic_DNA"/>
</dbReference>
<evidence type="ECO:0000256" key="1">
    <source>
        <dbReference type="ARBA" id="ARBA00006484"/>
    </source>
</evidence>
<keyword evidence="4" id="KW-1185">Reference proteome</keyword>
<evidence type="ECO:0000313" key="3">
    <source>
        <dbReference type="EMBL" id="EFA86196.1"/>
    </source>
</evidence>